<dbReference type="AlphaFoldDB" id="A0A1H2W2Y8"/>
<evidence type="ECO:0000313" key="2">
    <source>
        <dbReference type="EMBL" id="SDX52194.1"/>
    </source>
</evidence>
<dbReference type="EMBL" id="FNNE01000004">
    <property type="protein sequence ID" value="SDW74856.1"/>
    <property type="molecule type" value="Genomic_DNA"/>
</dbReference>
<reference evidence="1 3" key="1">
    <citation type="submission" date="2016-10" db="EMBL/GenBank/DDBJ databases">
        <authorList>
            <person name="de Groot N.N."/>
        </authorList>
    </citation>
    <scope>NUCLEOTIDE SEQUENCE [LARGE SCALE GENOMIC DNA]</scope>
    <source>
        <strain evidence="1 3">CGMCC 1.7059</strain>
    </source>
</reference>
<accession>A0A1H2W2Y8</accession>
<dbReference type="EMBL" id="FNNE01000010">
    <property type="protein sequence ID" value="SDX52194.1"/>
    <property type="molecule type" value="Genomic_DNA"/>
</dbReference>
<organism evidence="1 3">
    <name type="scientific">Marinobacter mobilis</name>
    <dbReference type="NCBI Taxonomy" id="488533"/>
    <lineage>
        <taxon>Bacteria</taxon>
        <taxon>Pseudomonadati</taxon>
        <taxon>Pseudomonadota</taxon>
        <taxon>Gammaproteobacteria</taxon>
        <taxon>Pseudomonadales</taxon>
        <taxon>Marinobacteraceae</taxon>
        <taxon>Marinobacter</taxon>
    </lineage>
</organism>
<proteinExistence type="predicted"/>
<evidence type="ECO:0000313" key="1">
    <source>
        <dbReference type="EMBL" id="SDW74856.1"/>
    </source>
</evidence>
<gene>
    <name evidence="1" type="ORF">SAMN04487960_10436</name>
    <name evidence="2" type="ORF">SAMN04487960_110135</name>
</gene>
<dbReference type="STRING" id="488533.SAMN04487960_10436"/>
<evidence type="ECO:0000313" key="3">
    <source>
        <dbReference type="Proteomes" id="UP000199675"/>
    </source>
</evidence>
<dbReference type="Proteomes" id="UP000199675">
    <property type="component" value="Unassembled WGS sequence"/>
</dbReference>
<name>A0A1H2W2Y8_9GAMM</name>
<keyword evidence="3" id="KW-1185">Reference proteome</keyword>
<protein>
    <submittedName>
        <fullName evidence="1">Uncharacterized protein</fullName>
    </submittedName>
</protein>
<sequence length="57" mass="6108">MEPGAGPVCSGLPLHSMIVKSCVQLPIGKAPSKRYTACRTEYHSRPISNEPINANCP</sequence>